<evidence type="ECO:0000256" key="1">
    <source>
        <dbReference type="SAM" id="SignalP"/>
    </source>
</evidence>
<keyword evidence="5" id="KW-1185">Reference proteome</keyword>
<organism evidence="4 5">
    <name type="scientific">Paratissierella segnis</name>
    <dbReference type="NCBI Taxonomy" id="2763679"/>
    <lineage>
        <taxon>Bacteria</taxon>
        <taxon>Bacillati</taxon>
        <taxon>Bacillota</taxon>
        <taxon>Tissierellia</taxon>
        <taxon>Tissierellales</taxon>
        <taxon>Tissierellaceae</taxon>
        <taxon>Paratissierella</taxon>
    </lineage>
</organism>
<dbReference type="RefSeq" id="WP_262428369.1">
    <property type="nucleotide sequence ID" value="NZ_JACRTG010000004.1"/>
</dbReference>
<name>A0A926EV64_9FIRM</name>
<evidence type="ECO:0000313" key="4">
    <source>
        <dbReference type="EMBL" id="MBC8586899.1"/>
    </source>
</evidence>
<feature type="domain" description="Deacetylase PdaC" evidence="3">
    <location>
        <begin position="37"/>
        <end position="134"/>
    </location>
</feature>
<feature type="chain" id="PRO_5036950285" evidence="1">
    <location>
        <begin position="24"/>
        <end position="464"/>
    </location>
</feature>
<feature type="domain" description="DUF3298" evidence="2">
    <location>
        <begin position="153"/>
        <end position="228"/>
    </location>
</feature>
<dbReference type="EMBL" id="JACRTG010000004">
    <property type="protein sequence ID" value="MBC8586899.1"/>
    <property type="molecule type" value="Genomic_DNA"/>
</dbReference>
<dbReference type="Pfam" id="PF11738">
    <property type="entry name" value="DUF3298"/>
    <property type="match status" value="1"/>
</dbReference>
<keyword evidence="1" id="KW-0732">Signal</keyword>
<proteinExistence type="predicted"/>
<reference evidence="4" key="1">
    <citation type="submission" date="2020-08" db="EMBL/GenBank/DDBJ databases">
        <title>Genome public.</title>
        <authorList>
            <person name="Liu C."/>
            <person name="Sun Q."/>
        </authorList>
    </citation>
    <scope>NUCLEOTIDE SEQUENCE</scope>
    <source>
        <strain evidence="4">BX21</strain>
    </source>
</reference>
<dbReference type="InterPro" id="IPR036582">
    <property type="entry name" value="Mao_N_sf"/>
</dbReference>
<evidence type="ECO:0000313" key="5">
    <source>
        <dbReference type="Proteomes" id="UP000601171"/>
    </source>
</evidence>
<dbReference type="SUPFAM" id="SSF55383">
    <property type="entry name" value="Copper amine oxidase, domain N"/>
    <property type="match status" value="1"/>
</dbReference>
<gene>
    <name evidence="4" type="ORF">H8707_01415</name>
</gene>
<dbReference type="Gene3D" id="3.30.565.40">
    <property type="entry name" value="Fervidobacterium nodosum Rt17-B1 like"/>
    <property type="match status" value="1"/>
</dbReference>
<feature type="signal peptide" evidence="1">
    <location>
        <begin position="1"/>
        <end position="23"/>
    </location>
</feature>
<dbReference type="Pfam" id="PF13739">
    <property type="entry name" value="PdaC"/>
    <property type="match status" value="1"/>
</dbReference>
<sequence>MKKYLVFILAIVMAVAAVIPSYADDGFAVKQSVVKLDEGLCNINVAVPYFEGFKGADEINTKIRNLVIDYIGDARTTGIELEKIKEEAIKNGETFNETFNARSTLDIYYDYSLNGDILSVQLYIDTYSGGAHGMNFINSITANISTGEIYGFKDLFKDSKAGTKLVNELIISSIKEDPETYVDSTSQTILEKNGEFDYYLNGNKLVIYFGLYEIAAYASGIPQFEIELDQIKDLLKDNIYNSIKDGAERGYINYNGNDIKGGHKVLEKDMPLIPLRDMAEAMGYKISWNRNDGAIIDGKGAIKDDSQFIIDGITYVPFQFFRDTLDENIYLGYLSDGSFAVRAFDKDGYENNFDRLIKDFRFPSSEKEAVEMYADAVTSRNGAVQYGLLSDKLRKEKYSTLYELNFVTGTSSPWVDSYKISKTGDYSYRIDFTLKTSVPDDVSTSTFDIKAEQVNESWRITSIK</sequence>
<dbReference type="InterPro" id="IPR021729">
    <property type="entry name" value="DUF3298"/>
</dbReference>
<accession>A0A926EV64</accession>
<dbReference type="AlphaFoldDB" id="A0A926EV64"/>
<dbReference type="Gene3D" id="3.90.640.20">
    <property type="entry name" value="Heat-shock cognate protein, ATPase"/>
    <property type="match status" value="1"/>
</dbReference>
<dbReference type="InterPro" id="IPR025303">
    <property type="entry name" value="PdaC"/>
</dbReference>
<comment type="caution">
    <text evidence="4">The sequence shown here is derived from an EMBL/GenBank/DDBJ whole genome shotgun (WGS) entry which is preliminary data.</text>
</comment>
<protein>
    <submittedName>
        <fullName evidence="4">DUF3298 domain-containing protein</fullName>
    </submittedName>
</protein>
<dbReference type="Proteomes" id="UP000601171">
    <property type="component" value="Unassembled WGS sequence"/>
</dbReference>
<evidence type="ECO:0000259" key="3">
    <source>
        <dbReference type="Pfam" id="PF13739"/>
    </source>
</evidence>
<evidence type="ECO:0000259" key="2">
    <source>
        <dbReference type="Pfam" id="PF11738"/>
    </source>
</evidence>
<dbReference type="InterPro" id="IPR037126">
    <property type="entry name" value="PdaC/RsiV-like_sf"/>
</dbReference>